<dbReference type="AlphaFoldDB" id="A0AAN9LN96"/>
<name>A0AAN9LN96_CANGL</name>
<sequence length="81" mass="9520">MKNSRLKKLSSFLFNSTKSLERESLKILGVEAWIETYLDELGIFPASTPRSIPSSTTSIIYNYRWMESKNAWMHKLPHTRR</sequence>
<reference evidence="1 2" key="1">
    <citation type="submission" date="2024-01" db="EMBL/GenBank/DDBJ databases">
        <title>The genomes of 5 underutilized Papilionoideae crops provide insights into root nodulation and disease resistanc.</title>
        <authorList>
            <person name="Jiang F."/>
        </authorList>
    </citation>
    <scope>NUCLEOTIDE SEQUENCE [LARGE SCALE GENOMIC DNA]</scope>
    <source>
        <strain evidence="1">LVBAO_FW01</strain>
        <tissue evidence="1">Leaves</tissue>
    </source>
</reference>
<dbReference type="EMBL" id="JAYMYQ010000004">
    <property type="protein sequence ID" value="KAK7339195.1"/>
    <property type="molecule type" value="Genomic_DNA"/>
</dbReference>
<gene>
    <name evidence="1" type="ORF">VNO77_19848</name>
</gene>
<evidence type="ECO:0000313" key="1">
    <source>
        <dbReference type="EMBL" id="KAK7339195.1"/>
    </source>
</evidence>
<accession>A0AAN9LN96</accession>
<comment type="caution">
    <text evidence="1">The sequence shown here is derived from an EMBL/GenBank/DDBJ whole genome shotgun (WGS) entry which is preliminary data.</text>
</comment>
<evidence type="ECO:0000313" key="2">
    <source>
        <dbReference type="Proteomes" id="UP001367508"/>
    </source>
</evidence>
<dbReference type="Proteomes" id="UP001367508">
    <property type="component" value="Unassembled WGS sequence"/>
</dbReference>
<keyword evidence="2" id="KW-1185">Reference proteome</keyword>
<protein>
    <submittedName>
        <fullName evidence="1">Uncharacterized protein</fullName>
    </submittedName>
</protein>
<organism evidence="1 2">
    <name type="scientific">Canavalia gladiata</name>
    <name type="common">Sword bean</name>
    <name type="synonym">Dolichos gladiatus</name>
    <dbReference type="NCBI Taxonomy" id="3824"/>
    <lineage>
        <taxon>Eukaryota</taxon>
        <taxon>Viridiplantae</taxon>
        <taxon>Streptophyta</taxon>
        <taxon>Embryophyta</taxon>
        <taxon>Tracheophyta</taxon>
        <taxon>Spermatophyta</taxon>
        <taxon>Magnoliopsida</taxon>
        <taxon>eudicotyledons</taxon>
        <taxon>Gunneridae</taxon>
        <taxon>Pentapetalae</taxon>
        <taxon>rosids</taxon>
        <taxon>fabids</taxon>
        <taxon>Fabales</taxon>
        <taxon>Fabaceae</taxon>
        <taxon>Papilionoideae</taxon>
        <taxon>50 kb inversion clade</taxon>
        <taxon>NPAAA clade</taxon>
        <taxon>indigoferoid/millettioid clade</taxon>
        <taxon>Phaseoleae</taxon>
        <taxon>Canavalia</taxon>
    </lineage>
</organism>
<proteinExistence type="predicted"/>